<sequence>MIKAKLIAPNNEKRSFDKREVIVGKRGLGGLYRLPPNTVKLLALGE</sequence>
<gene>
    <name evidence="1" type="ordered locus">HPSA_00820</name>
</gene>
<evidence type="ECO:0000313" key="2">
    <source>
        <dbReference type="Proteomes" id="UP000007467"/>
    </source>
</evidence>
<dbReference type="PATRIC" id="fig|907239.3.peg.161"/>
<protein>
    <submittedName>
        <fullName evidence="1">Cag pathogenicity island protein beta</fullName>
    </submittedName>
</protein>
<accession>E8QU90</accession>
<dbReference type="HOGENOM" id="CLU_3184488_0_0_7"/>
<dbReference type="Proteomes" id="UP000007467">
    <property type="component" value="Chromosome"/>
</dbReference>
<evidence type="ECO:0000313" key="1">
    <source>
        <dbReference type="EMBL" id="ADU84188.1"/>
    </source>
</evidence>
<dbReference type="AlphaFoldDB" id="E8QU90"/>
<dbReference type="KEGG" id="hes:HPSA_00820"/>
<proteinExistence type="predicted"/>
<name>E8QU90_HELPW</name>
<organism evidence="1 2">
    <name type="scientific">Helicobacter pylori (strain SouthAfrica7)</name>
    <dbReference type="NCBI Taxonomy" id="907239"/>
    <lineage>
        <taxon>Bacteria</taxon>
        <taxon>Pseudomonadati</taxon>
        <taxon>Campylobacterota</taxon>
        <taxon>Epsilonproteobacteria</taxon>
        <taxon>Campylobacterales</taxon>
        <taxon>Helicobacteraceae</taxon>
        <taxon>Helicobacter</taxon>
    </lineage>
</organism>
<reference evidence="2" key="1">
    <citation type="submission" date="2010-11" db="EMBL/GenBank/DDBJ databases">
        <title>Genome sequence of Helicobacter pylori strain SouthAfrica7.</title>
        <authorList>
            <person name="Kersulyte D."/>
            <person name="Segal I."/>
            <person name="Mistry R."/>
            <person name="Berg D.E."/>
        </authorList>
    </citation>
    <scope>NUCLEOTIDE SEQUENCE [LARGE SCALE GENOMIC DNA]</scope>
    <source>
        <strain evidence="2">SouthAfrica7</strain>
    </source>
</reference>
<dbReference type="EMBL" id="CP002336">
    <property type="protein sequence ID" value="ADU84188.1"/>
    <property type="molecule type" value="Genomic_DNA"/>
</dbReference>
<reference evidence="1 2" key="2">
    <citation type="journal article" date="2013" name="Genome Announc.">
        <title>Genome Sequences of Three hpAfrica2 Strains of Helicobacter pylori.</title>
        <authorList>
            <person name="Duncan S.S."/>
            <person name="Bertoli M.T."/>
            <person name="Kersulyte D."/>
            <person name="Valk P.L."/>
            <person name="Tamma S."/>
            <person name="Segal I."/>
            <person name="McClain M.S."/>
            <person name="Cover T.L."/>
            <person name="Berg D.E."/>
        </authorList>
    </citation>
    <scope>NUCLEOTIDE SEQUENCE [LARGE SCALE GENOMIC DNA]</scope>
    <source>
        <strain evidence="1 2">SouthAfrica7</strain>
    </source>
</reference>